<dbReference type="HOGENOM" id="CLU_013746_1_1_7"/>
<dbReference type="Pfam" id="PF01464">
    <property type="entry name" value="SLT"/>
    <property type="match status" value="1"/>
</dbReference>
<evidence type="ECO:0000256" key="1">
    <source>
        <dbReference type="ARBA" id="ARBA00007734"/>
    </source>
</evidence>
<dbReference type="InterPro" id="IPR023346">
    <property type="entry name" value="Lysozyme-like_dom_sf"/>
</dbReference>
<dbReference type="Proteomes" id="UP000012040">
    <property type="component" value="Chromosome"/>
</dbReference>
<evidence type="ECO:0000313" key="4">
    <source>
        <dbReference type="EMBL" id="AGH96021.1"/>
    </source>
</evidence>
<dbReference type="AlphaFoldDB" id="M4VDC5"/>
<dbReference type="InterPro" id="IPR008258">
    <property type="entry name" value="Transglycosylase_SLT_dom_1"/>
</dbReference>
<dbReference type="Gene3D" id="1.10.530.10">
    <property type="match status" value="1"/>
</dbReference>
<sequence>MKTKTLRFRTVLTCITAFLLSSTALANHLEDYFKYRSEGKKVSARTSLNKWNPKSFEEQSYKKYFMAMNENSTAMFWQLYQELAKSKKMLKLQHDSLKKILEIDVESKADTTAGLPEFPRIAKSMLANLRAQPEGFEYELLYLKWILKNKNLKELCQTERQRWLSQPTLALSEVILGLETCEMTFRDFTYRTRMLIFAGEEGKAQSEVNEFINLRKLSGWEKAFVQAVFYTNVGDPTSAFETLSPYADDLKNFDEYYANFFYIAIRAGELKKAEEVVNNIISSAGNDRRRREYTYQKAFLFYQTRRYKEASKILTTLINTHASHKRKNKTREYDDLTWLRAWCYYLDKDAPKAKEALLANQKWARDKARNLYWLAQAEWNMDNRVQAVEYFKQLAQPVRDGRFFSYYNYLAWLRYESYKDFATSELLQAHIGNMRAGRGFFVLPDGNSSWMMLQDYDAFFGDLGSTDEGSIQIANEEDLGEDDKKTKGLTVYTSKELQNEMSWADDLIKWGYRDLAKWHLFEVEKTLSGSPLTNKIQAEPLIRYYLDKEFYNRALALSNGVNPPSGKRLDLKEDNLLWTSLYPKAYVKDVEKEGGKRDISPYLIWSIMKAETQYKYDAISPVGAVGLMQFMPYTSQKVAIMLKEDHKVGDLFEPPTAVKYGAMYLRKLSDELGNQYPLMAAAYNGGPHRVKLWLRNFKEKDGTNTDYDVFIEHIPFNETRAYVKRVMSYYLTYTKLYDDKLDFASTKWLIEKNPFKLREPIVLKEEWPFDKDREVASKEKSAE</sequence>
<dbReference type="SUPFAM" id="SSF48452">
    <property type="entry name" value="TPR-like"/>
    <property type="match status" value="1"/>
</dbReference>
<dbReference type="CDD" id="cd13401">
    <property type="entry name" value="Slt70-like"/>
    <property type="match status" value="1"/>
</dbReference>
<comment type="similarity">
    <text evidence="1">Belongs to the transglycosylase Slt family.</text>
</comment>
<gene>
    <name evidence="4" type="ORF">A11Q_1805</name>
</gene>
<name>M4VDC5_9BACT</name>
<evidence type="ECO:0000313" key="5">
    <source>
        <dbReference type="Proteomes" id="UP000012040"/>
    </source>
</evidence>
<feature type="signal peptide" evidence="2">
    <location>
        <begin position="1"/>
        <end position="26"/>
    </location>
</feature>
<keyword evidence="2" id="KW-0732">Signal</keyword>
<dbReference type="RefSeq" id="WP_015470511.1">
    <property type="nucleotide sequence ID" value="NC_020813.1"/>
</dbReference>
<dbReference type="eggNOG" id="COG0741">
    <property type="taxonomic scope" value="Bacteria"/>
</dbReference>
<feature type="domain" description="Transglycosylase SLT" evidence="3">
    <location>
        <begin position="592"/>
        <end position="703"/>
    </location>
</feature>
<dbReference type="InterPro" id="IPR011990">
    <property type="entry name" value="TPR-like_helical_dom_sf"/>
</dbReference>
<organism evidence="4 5">
    <name type="scientific">Pseudobdellovibrio exovorus JSS</name>
    <dbReference type="NCBI Taxonomy" id="1184267"/>
    <lineage>
        <taxon>Bacteria</taxon>
        <taxon>Pseudomonadati</taxon>
        <taxon>Bdellovibrionota</taxon>
        <taxon>Bdellovibrionia</taxon>
        <taxon>Bdellovibrionales</taxon>
        <taxon>Pseudobdellovibrionaceae</taxon>
        <taxon>Pseudobdellovibrio</taxon>
    </lineage>
</organism>
<dbReference type="Gene3D" id="1.25.40.10">
    <property type="entry name" value="Tetratricopeptide repeat domain"/>
    <property type="match status" value="1"/>
</dbReference>
<dbReference type="PATRIC" id="fig|1184267.3.peg.1827"/>
<proteinExistence type="inferred from homology"/>
<protein>
    <recommendedName>
        <fullName evidence="3">Transglycosylase SLT domain-containing protein</fullName>
    </recommendedName>
</protein>
<evidence type="ECO:0000256" key="2">
    <source>
        <dbReference type="SAM" id="SignalP"/>
    </source>
</evidence>
<dbReference type="PANTHER" id="PTHR37423:SF2">
    <property type="entry name" value="MEMBRANE-BOUND LYTIC MUREIN TRANSGLYCOSYLASE C"/>
    <property type="match status" value="1"/>
</dbReference>
<reference evidence="4 5" key="1">
    <citation type="journal article" date="2013" name="ISME J.">
        <title>By their genes ye shall know them: genomic signatures of predatory bacteria.</title>
        <authorList>
            <person name="Pasternak Z."/>
            <person name="Pietrokovski S."/>
            <person name="Rotem O."/>
            <person name="Gophna U."/>
            <person name="Lurie-Weinberger M.N."/>
            <person name="Jurkevitch E."/>
        </authorList>
    </citation>
    <scope>NUCLEOTIDE SEQUENCE [LARGE SCALE GENOMIC DNA]</scope>
    <source>
        <strain evidence="4 5">JSS</strain>
    </source>
</reference>
<dbReference type="PANTHER" id="PTHR37423">
    <property type="entry name" value="SOLUBLE LYTIC MUREIN TRANSGLYCOSYLASE-RELATED"/>
    <property type="match status" value="1"/>
</dbReference>
<dbReference type="KEGG" id="bex:A11Q_1805"/>
<evidence type="ECO:0000259" key="3">
    <source>
        <dbReference type="Pfam" id="PF01464"/>
    </source>
</evidence>
<dbReference type="EMBL" id="CP003537">
    <property type="protein sequence ID" value="AGH96021.1"/>
    <property type="molecule type" value="Genomic_DNA"/>
</dbReference>
<dbReference type="STRING" id="1184267.A11Q_1805"/>
<accession>M4VDC5</accession>
<feature type="chain" id="PRO_5004060604" description="Transglycosylase SLT domain-containing protein" evidence="2">
    <location>
        <begin position="27"/>
        <end position="783"/>
    </location>
</feature>
<dbReference type="SUPFAM" id="SSF53955">
    <property type="entry name" value="Lysozyme-like"/>
    <property type="match status" value="1"/>
</dbReference>
<dbReference type="OrthoDB" id="5298965at2"/>
<keyword evidence="5" id="KW-1185">Reference proteome</keyword>